<dbReference type="Ensembl" id="ENSCMIT00000046462.1">
    <property type="protein sequence ID" value="ENSCMIP00000045809.1"/>
    <property type="gene ID" value="ENSCMIG00000018874.1"/>
</dbReference>
<evidence type="ECO:0000313" key="14">
    <source>
        <dbReference type="Ensembl" id="ENSCMIP00000045809.1"/>
    </source>
</evidence>
<dbReference type="GO" id="GO:0005886">
    <property type="term" value="C:plasma membrane"/>
    <property type="evidence" value="ECO:0007669"/>
    <property type="project" value="UniProtKB-SubCell"/>
</dbReference>
<dbReference type="Pfam" id="PF00786">
    <property type="entry name" value="PBD"/>
    <property type="match status" value="1"/>
</dbReference>
<dbReference type="SMART" id="SM00285">
    <property type="entry name" value="PBD"/>
    <property type="match status" value="1"/>
</dbReference>
<evidence type="ECO:0000313" key="13">
    <source>
        <dbReference type="EMBL" id="AFP09642.1"/>
    </source>
</evidence>
<reference evidence="15" key="2">
    <citation type="journal article" date="2007" name="PLoS Biol.">
        <title>Survey sequencing and comparative analysis of the elephant shark (Callorhinchus milii) genome.</title>
        <authorList>
            <person name="Venkatesh B."/>
            <person name="Kirkness E.F."/>
            <person name="Loh Y.H."/>
            <person name="Halpern A.L."/>
            <person name="Lee A.P."/>
            <person name="Johnson J."/>
            <person name="Dandona N."/>
            <person name="Viswanathan L.D."/>
            <person name="Tay A."/>
            <person name="Venter J.C."/>
            <person name="Strausberg R.L."/>
            <person name="Brenner S."/>
        </authorList>
    </citation>
    <scope>NUCLEOTIDE SEQUENCE [LARGE SCALE GENOMIC DNA]</scope>
</reference>
<evidence type="ECO:0000256" key="5">
    <source>
        <dbReference type="ARBA" id="ARBA00022490"/>
    </source>
</evidence>
<feature type="region of interest" description="Disordered" evidence="11">
    <location>
        <begin position="60"/>
        <end position="83"/>
    </location>
</feature>
<dbReference type="FunFam" id="3.90.810.10:FF:000004">
    <property type="entry name" value="CDC42 small effector protein 2"/>
    <property type="match status" value="1"/>
</dbReference>
<evidence type="ECO:0000256" key="9">
    <source>
        <dbReference type="ARBA" id="ARBA00023212"/>
    </source>
</evidence>
<dbReference type="InterPro" id="IPR039056">
    <property type="entry name" value="SPEC"/>
</dbReference>
<name>V9LBY7_CALMI</name>
<dbReference type="PANTHER" id="PTHR13502">
    <property type="entry name" value="CDC42 SMALL EFFECTOR PROTEIN HOMOLOG"/>
    <property type="match status" value="1"/>
</dbReference>
<keyword evidence="6" id="KW-0133">Cell shape</keyword>
<dbReference type="Proteomes" id="UP000314986">
    <property type="component" value="Unassembled WGS sequence"/>
</dbReference>
<keyword evidence="15" id="KW-1185">Reference proteome</keyword>
<dbReference type="STRING" id="7868.ENSCMIP00000045809"/>
<dbReference type="CDD" id="cd00132">
    <property type="entry name" value="CRIB"/>
    <property type="match status" value="1"/>
</dbReference>
<reference evidence="15" key="1">
    <citation type="journal article" date="2006" name="Science">
        <title>Ancient noncoding elements conserved in the human genome.</title>
        <authorList>
            <person name="Venkatesh B."/>
            <person name="Kirkness E.F."/>
            <person name="Loh Y.H."/>
            <person name="Halpern A.L."/>
            <person name="Lee A.P."/>
            <person name="Johnson J."/>
            <person name="Dandona N."/>
            <person name="Viswanathan L.D."/>
            <person name="Tay A."/>
            <person name="Venter J.C."/>
            <person name="Strausberg R.L."/>
            <person name="Brenner S."/>
        </authorList>
    </citation>
    <scope>NUCLEOTIDE SEQUENCE [LARGE SCALE GENOMIC DNA]</scope>
</reference>
<dbReference type="GO" id="GO:0035023">
    <property type="term" value="P:regulation of Rho protein signal transduction"/>
    <property type="evidence" value="ECO:0007669"/>
    <property type="project" value="InterPro"/>
</dbReference>
<dbReference type="GeneTree" id="ENSGT00940000158245"/>
<dbReference type="GO" id="GO:0005856">
    <property type="term" value="C:cytoskeleton"/>
    <property type="evidence" value="ECO:0007669"/>
    <property type="project" value="UniProtKB-SubCell"/>
</dbReference>
<dbReference type="EMBL" id="JW877125">
    <property type="protein sequence ID" value="AFP09642.1"/>
    <property type="molecule type" value="mRNA"/>
</dbReference>
<evidence type="ECO:0000256" key="1">
    <source>
        <dbReference type="ARBA" id="ARBA00004193"/>
    </source>
</evidence>
<reference evidence="14" key="4">
    <citation type="submission" date="2025-05" db="UniProtKB">
        <authorList>
            <consortium name="Ensembl"/>
        </authorList>
    </citation>
    <scope>IDENTIFICATION</scope>
</reference>
<keyword evidence="8" id="KW-0564">Palmitate</keyword>
<keyword evidence="10" id="KW-0449">Lipoprotein</keyword>
<evidence type="ECO:0000256" key="3">
    <source>
        <dbReference type="ARBA" id="ARBA00005720"/>
    </source>
</evidence>
<dbReference type="AlphaFoldDB" id="V9LBY7"/>
<dbReference type="InterPro" id="IPR000095">
    <property type="entry name" value="CRIB_dom"/>
</dbReference>
<evidence type="ECO:0000256" key="8">
    <source>
        <dbReference type="ARBA" id="ARBA00023139"/>
    </source>
</evidence>
<evidence type="ECO:0000259" key="12">
    <source>
        <dbReference type="PROSITE" id="PS50108"/>
    </source>
</evidence>
<comment type="similarity">
    <text evidence="3">Belongs to the CDC42SE/SPEC family.</text>
</comment>
<evidence type="ECO:0000313" key="15">
    <source>
        <dbReference type="Proteomes" id="UP000314986"/>
    </source>
</evidence>
<dbReference type="GO" id="GO:0008360">
    <property type="term" value="P:regulation of cell shape"/>
    <property type="evidence" value="ECO:0007669"/>
    <property type="project" value="UniProtKB-KW"/>
</dbReference>
<reference evidence="13 15" key="3">
    <citation type="journal article" date="2014" name="Nature">
        <title>Elephant shark genome provides unique insights into gnathostome evolution.</title>
        <authorList>
            <consortium name="International Elephant Shark Genome Sequencing Consortium"/>
            <person name="Venkatesh B."/>
            <person name="Lee A.P."/>
            <person name="Ravi V."/>
            <person name="Maurya A.K."/>
            <person name="Lian M.M."/>
            <person name="Swann J.B."/>
            <person name="Ohta Y."/>
            <person name="Flajnik M.F."/>
            <person name="Sutoh Y."/>
            <person name="Kasahara M."/>
            <person name="Hoon S."/>
            <person name="Gangu V."/>
            <person name="Roy S.W."/>
            <person name="Irimia M."/>
            <person name="Korzh V."/>
            <person name="Kondrychyn I."/>
            <person name="Lim Z.W."/>
            <person name="Tay B.H."/>
            <person name="Tohari S."/>
            <person name="Kong K.W."/>
            <person name="Ho S."/>
            <person name="Lorente-Galdos B."/>
            <person name="Quilez J."/>
            <person name="Marques-Bonet T."/>
            <person name="Raney B.J."/>
            <person name="Ingham P.W."/>
            <person name="Tay A."/>
            <person name="Hillier L.W."/>
            <person name="Minx P."/>
            <person name="Boehm T."/>
            <person name="Wilson R.K."/>
            <person name="Brenner S."/>
            <person name="Warren W.C."/>
        </authorList>
    </citation>
    <scope>NUCLEOTIDE SEQUENCE</scope>
    <source>
        <tissue evidence="13">Gills</tissue>
    </source>
</reference>
<comment type="subcellular location">
    <subcellularLocation>
        <location evidence="1">Cell membrane</location>
        <topology evidence="1">Lipid-anchor</topology>
    </subcellularLocation>
    <subcellularLocation>
        <location evidence="2">Cytoplasm</location>
        <location evidence="2">Cytoskeleton</location>
    </subcellularLocation>
</comment>
<evidence type="ECO:0000256" key="6">
    <source>
        <dbReference type="ARBA" id="ARBA00022960"/>
    </source>
</evidence>
<evidence type="ECO:0000256" key="10">
    <source>
        <dbReference type="ARBA" id="ARBA00023288"/>
    </source>
</evidence>
<protein>
    <submittedName>
        <fullName evidence="13">CDC42 small effector protein 2-like protein</fullName>
    </submittedName>
</protein>
<evidence type="ECO:0000256" key="7">
    <source>
        <dbReference type="ARBA" id="ARBA00023136"/>
    </source>
</evidence>
<dbReference type="OMA" id="INDCPGA"/>
<evidence type="ECO:0000256" key="2">
    <source>
        <dbReference type="ARBA" id="ARBA00004245"/>
    </source>
</evidence>
<organism evidence="13">
    <name type="scientific">Callorhinchus milii</name>
    <name type="common">Ghost shark</name>
    <dbReference type="NCBI Taxonomy" id="7868"/>
    <lineage>
        <taxon>Eukaryota</taxon>
        <taxon>Metazoa</taxon>
        <taxon>Chordata</taxon>
        <taxon>Craniata</taxon>
        <taxon>Vertebrata</taxon>
        <taxon>Chondrichthyes</taxon>
        <taxon>Holocephali</taxon>
        <taxon>Chimaeriformes</taxon>
        <taxon>Callorhinchidae</taxon>
        <taxon>Callorhinchus</taxon>
    </lineage>
</organism>
<keyword evidence="4" id="KW-1003">Cell membrane</keyword>
<dbReference type="PANTHER" id="PTHR13502:SF6">
    <property type="entry name" value="CDC42 SMALL EFFECTOR PROTEIN HOMOLOG"/>
    <property type="match status" value="1"/>
</dbReference>
<sequence>MCDSWFSCCVSEAPQPRKRPRIDRSMIGEPMNFMHTAHVGSGDMSNTIHSNVPQWSVQEQMKSKGGYMEQGDVKTQMIDTKAA</sequence>
<keyword evidence="9" id="KW-0206">Cytoskeleton</keyword>
<feature type="domain" description="CRIB" evidence="12">
    <location>
        <begin position="27"/>
        <end position="40"/>
    </location>
</feature>
<accession>V9LBY7</accession>
<dbReference type="PROSITE" id="PS50108">
    <property type="entry name" value="CRIB"/>
    <property type="match status" value="1"/>
</dbReference>
<keyword evidence="7" id="KW-0472">Membrane</keyword>
<keyword evidence="5" id="KW-0963">Cytoplasm</keyword>
<evidence type="ECO:0000256" key="11">
    <source>
        <dbReference type="SAM" id="MobiDB-lite"/>
    </source>
</evidence>
<proteinExistence type="evidence at transcript level"/>
<dbReference type="GO" id="GO:0031267">
    <property type="term" value="F:small GTPase binding"/>
    <property type="evidence" value="ECO:0007669"/>
    <property type="project" value="InterPro"/>
</dbReference>
<dbReference type="Gene3D" id="3.90.810.10">
    <property type="entry name" value="CRIB domain"/>
    <property type="match status" value="1"/>
</dbReference>
<dbReference type="InterPro" id="IPR036936">
    <property type="entry name" value="CRIB_dom_sf"/>
</dbReference>
<evidence type="ECO:0000256" key="4">
    <source>
        <dbReference type="ARBA" id="ARBA00022475"/>
    </source>
</evidence>